<sequence length="356" mass="39682">MPKKKVKLQQTQLRRSARLNKMEDEKVPDELHQQIRDMDMSMEEFNEAAKKTGIAEVSKSLGATDADETNIVDPENSDGEEGDLWLAATQSAKEAASGKEKMDATDAPSLDLQMTNKIMAKSVEGMSKTLGLLDPAPRKPKTSQDRIMEWEKRTNHRLSGPAFGMLTKMVEQYPTCDDQNMEWALYGWEARGDNNIVEVKNVHQSMQDMIHNNLTTMNEFKRDTAALTAGLRECYKELQAMTHAAKEFAAPTKYRAVSVPAKPSSSRTTQMTINEPTPVKVVPAKDLQGNMKLILKLIGKKLEDYTRFCTPDVIGGILGDLVGNMNQTDWDFLGTSDGKAAMNQLIADAIEKHQSN</sequence>
<proteinExistence type="predicted"/>
<name>A0A9N6YIZ0_9RHAB</name>
<accession>A0A9N6YIZ0</accession>
<dbReference type="EMBL" id="BK061824">
    <property type="protein sequence ID" value="DAZ90865.1"/>
    <property type="molecule type" value="Viral_cRNA"/>
</dbReference>
<protein>
    <submittedName>
        <fullName evidence="2">Protein 2</fullName>
    </submittedName>
</protein>
<evidence type="ECO:0000256" key="1">
    <source>
        <dbReference type="SAM" id="MobiDB-lite"/>
    </source>
</evidence>
<organism evidence="2">
    <name type="scientific">Vincetoxicum virus 1</name>
    <dbReference type="NCBI Taxonomy" id="2977998"/>
    <lineage>
        <taxon>Viruses</taxon>
        <taxon>Riboviria</taxon>
        <taxon>Orthornavirae</taxon>
        <taxon>Negarnaviricota</taxon>
        <taxon>Haploviricotina</taxon>
        <taxon>Monjiviricetes</taxon>
        <taxon>Mononegavirales</taxon>
        <taxon>Rhabdoviridae</taxon>
    </lineage>
</organism>
<feature type="region of interest" description="Disordered" evidence="1">
    <location>
        <begin position="59"/>
        <end position="81"/>
    </location>
</feature>
<feature type="region of interest" description="Disordered" evidence="1">
    <location>
        <begin position="1"/>
        <end position="29"/>
    </location>
</feature>
<reference evidence="2" key="1">
    <citation type="journal article" date="2022" name="bioRxiv">
        <title>Unlocking the hidden genetic diversity of varicosaviruses, the neglected plant rhabdoviruses.</title>
        <authorList>
            <person name="Bejerman N."/>
            <person name="Dietzgen R.G."/>
            <person name="Debat H."/>
        </authorList>
    </citation>
    <scope>NUCLEOTIDE SEQUENCE</scope>
</reference>
<evidence type="ECO:0000313" key="2">
    <source>
        <dbReference type="EMBL" id="DAZ90865.1"/>
    </source>
</evidence>
<feature type="compositionally biased region" description="Basic and acidic residues" evidence="1">
    <location>
        <begin position="20"/>
        <end position="29"/>
    </location>
</feature>
<feature type="compositionally biased region" description="Acidic residues" evidence="1">
    <location>
        <begin position="65"/>
        <end position="81"/>
    </location>
</feature>